<comment type="caution">
    <text evidence="2">The sequence shown here is derived from an EMBL/GenBank/DDBJ whole genome shotgun (WGS) entry which is preliminary data.</text>
</comment>
<reference evidence="2 3" key="1">
    <citation type="submission" date="2007-10" db="EMBL/GenBank/DDBJ databases">
        <authorList>
            <person name="Yayanos A."/>
            <person name="Ferriera S."/>
            <person name="Johnson J."/>
            <person name="Kravitz S."/>
            <person name="Halpern A."/>
            <person name="Remington K."/>
            <person name="Beeson K."/>
            <person name="Tran B."/>
            <person name="Rogers Y.-H."/>
            <person name="Friedman R."/>
            <person name="Venter J.C."/>
        </authorList>
    </citation>
    <scope>NUCLEOTIDE SEQUENCE [LARGE SCALE GENOMIC DNA]</scope>
    <source>
        <strain evidence="2 3">KT99</strain>
    </source>
</reference>
<protein>
    <recommendedName>
        <fullName evidence="4">Class IIb bacteriocin, lactobin A/cerein 7B family protein</fullName>
    </recommendedName>
</protein>
<name>A9D927_9GAMM</name>
<keyword evidence="3" id="KW-1185">Reference proteome</keyword>
<keyword evidence="1" id="KW-0812">Transmembrane</keyword>
<dbReference type="InterPro" id="IPR023991">
    <property type="entry name" value="Bacteriocin_IIb_lactobn/cerein"/>
</dbReference>
<dbReference type="STRING" id="314608.KT99_05422"/>
<sequence length="45" mass="4937">MQELSMEEIEQVNGGVIPLGIAVALHIAGNIGSGYAWYRFAQDMR</sequence>
<feature type="transmembrane region" description="Helical" evidence="1">
    <location>
        <begin position="16"/>
        <end position="38"/>
    </location>
</feature>
<keyword evidence="1" id="KW-1133">Transmembrane helix</keyword>
<organism evidence="2 3">
    <name type="scientific">Shewanella benthica KT99</name>
    <dbReference type="NCBI Taxonomy" id="314608"/>
    <lineage>
        <taxon>Bacteria</taxon>
        <taxon>Pseudomonadati</taxon>
        <taxon>Pseudomonadota</taxon>
        <taxon>Gammaproteobacteria</taxon>
        <taxon>Alteromonadales</taxon>
        <taxon>Shewanellaceae</taxon>
        <taxon>Shewanella</taxon>
    </lineage>
</organism>
<evidence type="ECO:0008006" key="4">
    <source>
        <dbReference type="Google" id="ProtNLM"/>
    </source>
</evidence>
<dbReference type="RefSeq" id="WP_005499313.1">
    <property type="nucleotide sequence ID" value="NZ_ABIC01000015.1"/>
</dbReference>
<dbReference type="NCBIfam" id="TIGR03949">
    <property type="entry name" value="bact_IIb_cerein"/>
    <property type="match status" value="1"/>
</dbReference>
<dbReference type="EMBL" id="ABIC01000015">
    <property type="protein sequence ID" value="EDQ00907.1"/>
    <property type="molecule type" value="Genomic_DNA"/>
</dbReference>
<gene>
    <name evidence="2" type="ORF">KT99_05422</name>
</gene>
<proteinExistence type="predicted"/>
<dbReference type="Proteomes" id="UP000005839">
    <property type="component" value="Unassembled WGS sequence"/>
</dbReference>
<evidence type="ECO:0000313" key="2">
    <source>
        <dbReference type="EMBL" id="EDQ00907.1"/>
    </source>
</evidence>
<evidence type="ECO:0000256" key="1">
    <source>
        <dbReference type="SAM" id="Phobius"/>
    </source>
</evidence>
<accession>A9D927</accession>
<dbReference type="AlphaFoldDB" id="A9D927"/>
<keyword evidence="1" id="KW-0472">Membrane</keyword>
<evidence type="ECO:0000313" key="3">
    <source>
        <dbReference type="Proteomes" id="UP000005839"/>
    </source>
</evidence>